<evidence type="ECO:0000256" key="2">
    <source>
        <dbReference type="PROSITE-ProRule" id="PRU00708"/>
    </source>
</evidence>
<feature type="repeat" description="PPR" evidence="2">
    <location>
        <begin position="190"/>
        <end position="224"/>
    </location>
</feature>
<dbReference type="Pfam" id="PF01535">
    <property type="entry name" value="PPR"/>
    <property type="match status" value="1"/>
</dbReference>
<dbReference type="Pfam" id="PF13041">
    <property type="entry name" value="PPR_2"/>
    <property type="match status" value="1"/>
</dbReference>
<dbReference type="NCBIfam" id="TIGR00756">
    <property type="entry name" value="PPR"/>
    <property type="match status" value="2"/>
</dbReference>
<evidence type="ECO:0000313" key="3">
    <source>
        <dbReference type="EMBL" id="KAJ6698661.1"/>
    </source>
</evidence>
<sequence>MVLGNEPKFDLTSVIAVLPAVAELQELKLGMQILCLAIKCGFTCNGETEDSVKLFKELLGSGERVSSSTIVGLIPVYSPFGHSYLCNCIHGFCVKYGIVSHSSVSTALTTVYCRLNEMILARQLFDESAEKTLASWNAMISGYTQNGLTEAAISLFQTMQKNNVNPNPVTVTSILSACAQIGALSLGEWNEVTWNAMISGYGLHGHGQEALKLFYEMLSSSVKPTSYYVLMSNIYSVERKYPQAASVRQVAKKKRLVKTPGCTLIEIGQVALLNLS</sequence>
<protein>
    <submittedName>
        <fullName evidence="3">PENTATRICOPEPTIDE REPEAT-CONTAINING PROTEIN</fullName>
    </submittedName>
</protein>
<organism evidence="3 4">
    <name type="scientific">Salix purpurea</name>
    <name type="common">Purple osier willow</name>
    <dbReference type="NCBI Taxonomy" id="77065"/>
    <lineage>
        <taxon>Eukaryota</taxon>
        <taxon>Viridiplantae</taxon>
        <taxon>Streptophyta</taxon>
        <taxon>Embryophyta</taxon>
        <taxon>Tracheophyta</taxon>
        <taxon>Spermatophyta</taxon>
        <taxon>Magnoliopsida</taxon>
        <taxon>eudicotyledons</taxon>
        <taxon>Gunneridae</taxon>
        <taxon>Pentapetalae</taxon>
        <taxon>rosids</taxon>
        <taxon>fabids</taxon>
        <taxon>Malpighiales</taxon>
        <taxon>Salicaceae</taxon>
        <taxon>Saliceae</taxon>
        <taxon>Salix</taxon>
    </lineage>
</organism>
<gene>
    <name evidence="3" type="ORF">OIU79_012039</name>
</gene>
<reference evidence="3" key="2">
    <citation type="journal article" date="2023" name="Int. J. Mol. Sci.">
        <title>De Novo Assembly and Annotation of 11 Diverse Shrub Willow (Salix) Genomes Reveals Novel Gene Organization in Sex-Linked Regions.</title>
        <authorList>
            <person name="Hyden B."/>
            <person name="Feng K."/>
            <person name="Yates T.B."/>
            <person name="Jawdy S."/>
            <person name="Cereghino C."/>
            <person name="Smart L.B."/>
            <person name="Muchero W."/>
        </authorList>
    </citation>
    <scope>NUCLEOTIDE SEQUENCE</scope>
    <source>
        <tissue evidence="3">Shoot tip</tissue>
    </source>
</reference>
<dbReference type="GO" id="GO:0003723">
    <property type="term" value="F:RNA binding"/>
    <property type="evidence" value="ECO:0007669"/>
    <property type="project" value="InterPro"/>
</dbReference>
<keyword evidence="4" id="KW-1185">Reference proteome</keyword>
<dbReference type="OrthoDB" id="185373at2759"/>
<dbReference type="InterPro" id="IPR046960">
    <property type="entry name" value="PPR_At4g14850-like_plant"/>
</dbReference>
<reference evidence="3" key="1">
    <citation type="submission" date="2022-11" db="EMBL/GenBank/DDBJ databases">
        <authorList>
            <person name="Hyden B.L."/>
            <person name="Feng K."/>
            <person name="Yates T."/>
            <person name="Jawdy S."/>
            <person name="Smart L.B."/>
            <person name="Muchero W."/>
        </authorList>
    </citation>
    <scope>NUCLEOTIDE SEQUENCE</scope>
    <source>
        <tissue evidence="3">Shoot tip</tissue>
    </source>
</reference>
<dbReference type="Proteomes" id="UP001151532">
    <property type="component" value="Chromosome 6"/>
</dbReference>
<feature type="repeat" description="PPR" evidence="2">
    <location>
        <begin position="132"/>
        <end position="166"/>
    </location>
</feature>
<dbReference type="AlphaFoldDB" id="A0A9Q0Q2P5"/>
<proteinExistence type="predicted"/>
<evidence type="ECO:0000313" key="4">
    <source>
        <dbReference type="Proteomes" id="UP001151532"/>
    </source>
</evidence>
<name>A0A9Q0Q2P5_SALPP</name>
<keyword evidence="1" id="KW-0677">Repeat</keyword>
<dbReference type="PANTHER" id="PTHR47926">
    <property type="entry name" value="PENTATRICOPEPTIDE REPEAT-CONTAINING PROTEIN"/>
    <property type="match status" value="1"/>
</dbReference>
<dbReference type="InterPro" id="IPR046848">
    <property type="entry name" value="E_motif"/>
</dbReference>
<dbReference type="InterPro" id="IPR002885">
    <property type="entry name" value="PPR_rpt"/>
</dbReference>
<dbReference type="EMBL" id="JAPFFK010000017">
    <property type="protein sequence ID" value="KAJ6698661.1"/>
    <property type="molecule type" value="Genomic_DNA"/>
</dbReference>
<dbReference type="FunFam" id="1.25.40.10:FF:000463">
    <property type="entry name" value="Pentatricopeptide repeat-containing protein"/>
    <property type="match status" value="1"/>
</dbReference>
<dbReference type="PROSITE" id="PS51375">
    <property type="entry name" value="PPR"/>
    <property type="match status" value="2"/>
</dbReference>
<dbReference type="GO" id="GO:0009451">
    <property type="term" value="P:RNA modification"/>
    <property type="evidence" value="ECO:0007669"/>
    <property type="project" value="InterPro"/>
</dbReference>
<accession>A0A9Q0Q2P5</accession>
<dbReference type="InterPro" id="IPR011990">
    <property type="entry name" value="TPR-like_helical_dom_sf"/>
</dbReference>
<comment type="caution">
    <text evidence="3">The sequence shown here is derived from an EMBL/GenBank/DDBJ whole genome shotgun (WGS) entry which is preliminary data.</text>
</comment>
<dbReference type="Gene3D" id="1.25.40.10">
    <property type="entry name" value="Tetratricopeptide repeat domain"/>
    <property type="match status" value="2"/>
</dbReference>
<evidence type="ECO:0000256" key="1">
    <source>
        <dbReference type="ARBA" id="ARBA00022737"/>
    </source>
</evidence>
<dbReference type="Pfam" id="PF20431">
    <property type="entry name" value="E_motif"/>
    <property type="match status" value="1"/>
</dbReference>